<feature type="transmembrane region" description="Helical" evidence="1">
    <location>
        <begin position="20"/>
        <end position="38"/>
    </location>
</feature>
<comment type="caution">
    <text evidence="2">The sequence shown here is derived from an EMBL/GenBank/DDBJ whole genome shotgun (WGS) entry which is preliminary data.</text>
</comment>
<organism evidence="2 3">
    <name type="scientific">Mesonia hippocampi</name>
    <dbReference type="NCBI Taxonomy" id="1628250"/>
    <lineage>
        <taxon>Bacteria</taxon>
        <taxon>Pseudomonadati</taxon>
        <taxon>Bacteroidota</taxon>
        <taxon>Flavobacteriia</taxon>
        <taxon>Flavobacteriales</taxon>
        <taxon>Flavobacteriaceae</taxon>
        <taxon>Mesonia</taxon>
    </lineage>
</organism>
<reference evidence="2 3" key="1">
    <citation type="submission" date="2020-08" db="EMBL/GenBank/DDBJ databases">
        <title>Genomic Encyclopedia of Type Strains, Phase IV (KMG-IV): sequencing the most valuable type-strain genomes for metagenomic binning, comparative biology and taxonomic classification.</title>
        <authorList>
            <person name="Goeker M."/>
        </authorList>
    </citation>
    <scope>NUCLEOTIDE SEQUENCE [LARGE SCALE GENOMIC DNA]</scope>
    <source>
        <strain evidence="2 3">DSM 29568</strain>
    </source>
</reference>
<keyword evidence="1" id="KW-0812">Transmembrane</keyword>
<accession>A0A840EVR7</accession>
<protein>
    <submittedName>
        <fullName evidence="2">Uncharacterized protein</fullName>
    </submittedName>
</protein>
<keyword evidence="1" id="KW-0472">Membrane</keyword>
<dbReference type="EMBL" id="JACIFO010000004">
    <property type="protein sequence ID" value="MBB4118947.1"/>
    <property type="molecule type" value="Genomic_DNA"/>
</dbReference>
<evidence type="ECO:0000313" key="2">
    <source>
        <dbReference type="EMBL" id="MBB4118947.1"/>
    </source>
</evidence>
<evidence type="ECO:0000313" key="3">
    <source>
        <dbReference type="Proteomes" id="UP000553034"/>
    </source>
</evidence>
<evidence type="ECO:0000256" key="1">
    <source>
        <dbReference type="SAM" id="Phobius"/>
    </source>
</evidence>
<proteinExistence type="predicted"/>
<dbReference type="Proteomes" id="UP000553034">
    <property type="component" value="Unassembled WGS sequence"/>
</dbReference>
<sequence>MFPDLKQSQIQQAIYQHKNIIHRIIINKVGFALFTYLVDYISNKQGLKC</sequence>
<gene>
    <name evidence="2" type="ORF">GGR32_001238</name>
</gene>
<keyword evidence="3" id="KW-1185">Reference proteome</keyword>
<dbReference type="AlphaFoldDB" id="A0A840EVR7"/>
<keyword evidence="1" id="KW-1133">Transmembrane helix</keyword>
<name>A0A840EVR7_9FLAO</name>